<dbReference type="Gene3D" id="3.50.50.60">
    <property type="entry name" value="FAD/NAD(P)-binding domain"/>
    <property type="match status" value="1"/>
</dbReference>
<feature type="domain" description="FAD dependent oxidoreductase" evidence="1">
    <location>
        <begin position="5"/>
        <end position="328"/>
    </location>
</feature>
<dbReference type="GO" id="GO:0005737">
    <property type="term" value="C:cytoplasm"/>
    <property type="evidence" value="ECO:0007669"/>
    <property type="project" value="TreeGrafter"/>
</dbReference>
<evidence type="ECO:0000313" key="3">
    <source>
        <dbReference type="EMBL" id="SHI22074.1"/>
    </source>
</evidence>
<sequence>MKQVDYIIVGCGLAGMAFADILERKGHTFTIIDKQTDAASRVAAGLINPVILKRYTMPWQGEMQFDLANTFFNDLASRLQVEAVKQLQVYKLFSSVEDQNNWFEASDKPILSRFLNSQLKSDVAPQVEAKLHCGEVRETLKIDIPKLLDAYRAYLETIGAYAQENFEYEALQMLGEHQVQYKDILAKKVIFAEGYGIHKNPFFNKLPLVGNKGEYIDIHAPGLKLTQAVKASFFIIPLGADLYKVGATFNWKDKDSIPTKEARKELIEKLKKVLKCEFEVVAQHAAVRPTTGDRRPLLGVHPQYKQLVLLNGLGTRGTMMAPYLAQQLYAHLELGEALDEELSIMRFPKKF</sequence>
<dbReference type="STRING" id="573501.SAMN04487999_2949"/>
<dbReference type="EMBL" id="FQXT01000005">
    <property type="protein sequence ID" value="SHI22074.1"/>
    <property type="molecule type" value="Genomic_DNA"/>
</dbReference>
<dbReference type="RefSeq" id="WP_072984288.1">
    <property type="nucleotide sequence ID" value="NZ_FQXT01000005.1"/>
</dbReference>
<accession>A0A1M5ZD10</accession>
<reference evidence="2 5" key="3">
    <citation type="submission" date="2018-07" db="EMBL/GenBank/DDBJ databases">
        <title>Leeuwenhoekiella genomics.</title>
        <authorList>
            <person name="Tahon G."/>
            <person name="Willems A."/>
        </authorList>
    </citation>
    <scope>NUCLEOTIDE SEQUENCE [LARGE SCALE GENOMIC DNA]</scope>
    <source>
        <strain evidence="2 5">LMG 24856</strain>
    </source>
</reference>
<dbReference type="SUPFAM" id="SSF54373">
    <property type="entry name" value="FAD-linked reductases, C-terminal domain"/>
    <property type="match status" value="1"/>
</dbReference>
<gene>
    <name evidence="2" type="ORF">DSM01_2531</name>
    <name evidence="3" type="ORF">SAMN04487999_2949</name>
</gene>
<dbReference type="AlphaFoldDB" id="A0A1M5ZD10"/>
<dbReference type="EMBL" id="QOVN01000005">
    <property type="protein sequence ID" value="RXG28026.1"/>
    <property type="molecule type" value="Genomic_DNA"/>
</dbReference>
<keyword evidence="5" id="KW-1185">Reference proteome</keyword>
<organism evidence="3 4">
    <name type="scientific">Leeuwenhoekiella palythoae</name>
    <dbReference type="NCBI Taxonomy" id="573501"/>
    <lineage>
        <taxon>Bacteria</taxon>
        <taxon>Pseudomonadati</taxon>
        <taxon>Bacteroidota</taxon>
        <taxon>Flavobacteriia</taxon>
        <taxon>Flavobacteriales</taxon>
        <taxon>Flavobacteriaceae</taxon>
        <taxon>Leeuwenhoekiella</taxon>
    </lineage>
</organism>
<evidence type="ECO:0000259" key="1">
    <source>
        <dbReference type="Pfam" id="PF01266"/>
    </source>
</evidence>
<proteinExistence type="predicted"/>
<name>A0A1M5ZD10_9FLAO</name>
<evidence type="ECO:0000313" key="5">
    <source>
        <dbReference type="Proteomes" id="UP000290037"/>
    </source>
</evidence>
<dbReference type="Pfam" id="PF01266">
    <property type="entry name" value="DAO"/>
    <property type="match status" value="1"/>
</dbReference>
<dbReference type="OrthoDB" id="214253at2"/>
<evidence type="ECO:0000313" key="4">
    <source>
        <dbReference type="Proteomes" id="UP000184240"/>
    </source>
</evidence>
<dbReference type="Proteomes" id="UP000184240">
    <property type="component" value="Unassembled WGS sequence"/>
</dbReference>
<dbReference type="InterPro" id="IPR036188">
    <property type="entry name" value="FAD/NAD-bd_sf"/>
</dbReference>
<dbReference type="Proteomes" id="UP000290037">
    <property type="component" value="Unassembled WGS sequence"/>
</dbReference>
<protein>
    <submittedName>
        <fullName evidence="2 3">Glycine/D-amino acid oxidase</fullName>
    </submittedName>
</protein>
<reference evidence="4" key="2">
    <citation type="submission" date="2016-11" db="EMBL/GenBank/DDBJ databases">
        <authorList>
            <person name="Varghese N."/>
            <person name="Submissions S."/>
        </authorList>
    </citation>
    <scope>NUCLEOTIDE SEQUENCE [LARGE SCALE GENOMIC DNA]</scope>
    <source>
        <strain evidence="4">DSM 19859</strain>
    </source>
</reference>
<dbReference type="PANTHER" id="PTHR13847">
    <property type="entry name" value="SARCOSINE DEHYDROGENASE-RELATED"/>
    <property type="match status" value="1"/>
</dbReference>
<reference evidence="3" key="1">
    <citation type="submission" date="2016-11" db="EMBL/GenBank/DDBJ databases">
        <authorList>
            <person name="Jaros S."/>
            <person name="Januszkiewicz K."/>
            <person name="Wedrychowicz H."/>
        </authorList>
    </citation>
    <scope>NUCLEOTIDE SEQUENCE [LARGE SCALE GENOMIC DNA]</scope>
    <source>
        <strain evidence="3">DSM 19859</strain>
    </source>
</reference>
<dbReference type="Gene3D" id="3.30.9.10">
    <property type="entry name" value="D-Amino Acid Oxidase, subunit A, domain 2"/>
    <property type="match status" value="1"/>
</dbReference>
<dbReference type="SUPFAM" id="SSF51971">
    <property type="entry name" value="Nucleotide-binding domain"/>
    <property type="match status" value="1"/>
</dbReference>
<dbReference type="InterPro" id="IPR006076">
    <property type="entry name" value="FAD-dep_OxRdtase"/>
</dbReference>
<evidence type="ECO:0000313" key="2">
    <source>
        <dbReference type="EMBL" id="RXG28026.1"/>
    </source>
</evidence>